<sequence length="434" mass="50032">MENPSQEDQEKDENQKSEVKLEKLGEIKKDQIFYIPGLFLLEHPEEKKELHKRLETCEGVEPVDKDSNISIEKENPVINDIIETEIKESEKIIDFNSVDKDFKNMDVAVEYDSESLISSDTESSDLSLKSGKKSINDFASPMDSGHESSEESEYDSKDIHDKSKTLSSDEKNNNVFEFPKTRNEILYKNIEIKKMDVVITDNIPIEYLGEISQIVDNIVVIESFVFDEYKVLDEETLLVLEDRSILGLIFEVFGRVSQPLYSVRLDAQEEIDKEKISIGKKVYLVPEYSKYIFTKELKASKGSDASNIHDEEINENEQEFSDDEEEMKYKSLMKSTKSQSENKITTQNLARQRNSKNNTNTSYNTEKSHISFSRSDIIHPSYSYISNPSINTQPQPLSNYQHIDNLNQLLFFKNHLQNNAISSQQSWPTSISYS</sequence>
<dbReference type="GO" id="GO:0000493">
    <property type="term" value="P:box H/ACA snoRNP assembly"/>
    <property type="evidence" value="ECO:0007669"/>
    <property type="project" value="InterPro"/>
</dbReference>
<dbReference type="PANTHER" id="PTHR31633">
    <property type="entry name" value="H/ACA RIBONUCLEOPROTEIN COMPLEX NON-CORE SUBUNIT NAF1"/>
    <property type="match status" value="1"/>
</dbReference>
<accession>A0A899FXJ0</accession>
<dbReference type="GO" id="GO:0005732">
    <property type="term" value="C:sno(s)RNA-containing ribonucleoprotein complex"/>
    <property type="evidence" value="ECO:0007669"/>
    <property type="project" value="InterPro"/>
</dbReference>
<evidence type="ECO:0000313" key="11">
    <source>
        <dbReference type="EMBL" id="QSL66511.1"/>
    </source>
</evidence>
<dbReference type="EMBL" id="CP054543">
    <property type="protein sequence ID" value="QSL66511.1"/>
    <property type="molecule type" value="Genomic_DNA"/>
</dbReference>
<dbReference type="GO" id="GO:0005634">
    <property type="term" value="C:nucleus"/>
    <property type="evidence" value="ECO:0007669"/>
    <property type="project" value="UniProtKB-SubCell"/>
</dbReference>
<feature type="region of interest" description="Disordered" evidence="10">
    <location>
        <begin position="137"/>
        <end position="169"/>
    </location>
</feature>
<comment type="subcellular location">
    <subcellularLocation>
        <location evidence="1">Nucleus</location>
    </subcellularLocation>
</comment>
<evidence type="ECO:0000256" key="6">
    <source>
        <dbReference type="ARBA" id="ARBA00022553"/>
    </source>
</evidence>
<comment type="similarity">
    <text evidence="2">Belongs to the NAF1 family.</text>
</comment>
<keyword evidence="4" id="KW-0690">Ribosome biogenesis</keyword>
<dbReference type="GO" id="GO:0006364">
    <property type="term" value="P:rRNA processing"/>
    <property type="evidence" value="ECO:0007669"/>
    <property type="project" value="UniProtKB-KW"/>
</dbReference>
<organism evidence="11 12">
    <name type="scientific">Pneumocystis wakefieldiae</name>
    <dbReference type="NCBI Taxonomy" id="38082"/>
    <lineage>
        <taxon>Eukaryota</taxon>
        <taxon>Fungi</taxon>
        <taxon>Dikarya</taxon>
        <taxon>Ascomycota</taxon>
        <taxon>Taphrinomycotina</taxon>
        <taxon>Pneumocystomycetes</taxon>
        <taxon>Pneumocystaceae</taxon>
        <taxon>Pneumocystis</taxon>
    </lineage>
</organism>
<dbReference type="Pfam" id="PF04410">
    <property type="entry name" value="Gar1"/>
    <property type="match status" value="1"/>
</dbReference>
<keyword evidence="8" id="KW-0539">Nucleus</keyword>
<evidence type="ECO:0000256" key="7">
    <source>
        <dbReference type="ARBA" id="ARBA00022884"/>
    </source>
</evidence>
<dbReference type="Gene3D" id="2.40.10.230">
    <property type="entry name" value="Probable tRNA pseudouridine synthase domain"/>
    <property type="match status" value="1"/>
</dbReference>
<dbReference type="InterPro" id="IPR040309">
    <property type="entry name" value="Naf1"/>
</dbReference>
<keyword evidence="7" id="KW-0694">RNA-binding</keyword>
<evidence type="ECO:0000256" key="9">
    <source>
        <dbReference type="ARBA" id="ARBA00076743"/>
    </source>
</evidence>
<gene>
    <name evidence="11" type="ORF">MERGE_000891</name>
</gene>
<feature type="compositionally biased region" description="Basic and acidic residues" evidence="10">
    <location>
        <begin position="144"/>
        <end position="169"/>
    </location>
</feature>
<dbReference type="InterPro" id="IPR007504">
    <property type="entry name" value="H/ACA_rnp_Gar1/Naf1"/>
</dbReference>
<reference evidence="11" key="1">
    <citation type="submission" date="2020-06" db="EMBL/GenBank/DDBJ databases">
        <title>Genomes of multiple members of Pneumocystis genus reveal paths to human pathogen Pneumocystis jirovecii.</title>
        <authorList>
            <person name="Cisse O.H."/>
            <person name="Ma L."/>
            <person name="Dekker J."/>
            <person name="Khil P."/>
            <person name="Jo J."/>
            <person name="Brenchley J."/>
            <person name="Blair R."/>
            <person name="Pahar B."/>
            <person name="Chabe M."/>
            <person name="Van Rompay K.A."/>
            <person name="Keesler R."/>
            <person name="Sukura A."/>
            <person name="Hirsch V."/>
            <person name="Kutty G."/>
            <person name="Liu Y."/>
            <person name="Peng L."/>
            <person name="Chen J."/>
            <person name="Song J."/>
            <person name="Weissenbacher-Lang C."/>
            <person name="Xu J."/>
            <person name="Upham N.S."/>
            <person name="Stajich J.E."/>
            <person name="Cuomo C.A."/>
            <person name="Cushion M.T."/>
            <person name="Kovacs J.A."/>
        </authorList>
    </citation>
    <scope>NUCLEOTIDE SEQUENCE</scope>
    <source>
        <strain evidence="11">2A</strain>
    </source>
</reference>
<feature type="compositionally biased region" description="Polar residues" evidence="10">
    <location>
        <begin position="333"/>
        <end position="352"/>
    </location>
</feature>
<dbReference type="GO" id="GO:0003723">
    <property type="term" value="F:RNA binding"/>
    <property type="evidence" value="ECO:0007669"/>
    <property type="project" value="UniProtKB-KW"/>
</dbReference>
<keyword evidence="5" id="KW-0698">rRNA processing</keyword>
<dbReference type="FunFam" id="2.40.10.230:FF:000002">
    <property type="entry name" value="H/ACA ribonucleoprotein complex non-core subunit NAF1"/>
    <property type="match status" value="1"/>
</dbReference>
<evidence type="ECO:0000256" key="3">
    <source>
        <dbReference type="ARBA" id="ARBA00021438"/>
    </source>
</evidence>
<evidence type="ECO:0000313" key="12">
    <source>
        <dbReference type="Proteomes" id="UP000663699"/>
    </source>
</evidence>
<evidence type="ECO:0000256" key="5">
    <source>
        <dbReference type="ARBA" id="ARBA00022552"/>
    </source>
</evidence>
<evidence type="ECO:0000256" key="2">
    <source>
        <dbReference type="ARBA" id="ARBA00009801"/>
    </source>
</evidence>
<keyword evidence="12" id="KW-1185">Reference proteome</keyword>
<dbReference type="Proteomes" id="UP000663699">
    <property type="component" value="Chromosome 12"/>
</dbReference>
<dbReference type="GO" id="GO:0001522">
    <property type="term" value="P:pseudouridine synthesis"/>
    <property type="evidence" value="ECO:0007669"/>
    <property type="project" value="InterPro"/>
</dbReference>
<dbReference type="InterPro" id="IPR038664">
    <property type="entry name" value="Gar1/Naf1_Cbf5-bd_sf"/>
</dbReference>
<keyword evidence="6" id="KW-0597">Phosphoprotein</keyword>
<evidence type="ECO:0000256" key="10">
    <source>
        <dbReference type="SAM" id="MobiDB-lite"/>
    </source>
</evidence>
<dbReference type="PANTHER" id="PTHR31633:SF1">
    <property type="entry name" value="H_ACA RIBONUCLEOPROTEIN COMPLEX NON-CORE SUBUNIT NAF1"/>
    <property type="match status" value="1"/>
</dbReference>
<protein>
    <recommendedName>
        <fullName evidence="3">H/ACA ribonucleoprotein complex non-core subunit NAF1</fullName>
    </recommendedName>
    <alternativeName>
        <fullName evidence="9">Nuclear assembly factor 1</fullName>
    </alternativeName>
</protein>
<proteinExistence type="inferred from homology"/>
<name>A0A899FXJ0_9ASCO</name>
<dbReference type="InterPro" id="IPR009000">
    <property type="entry name" value="Transl_B-barrel_sf"/>
</dbReference>
<evidence type="ECO:0000256" key="8">
    <source>
        <dbReference type="ARBA" id="ARBA00023242"/>
    </source>
</evidence>
<feature type="region of interest" description="Disordered" evidence="10">
    <location>
        <begin position="333"/>
        <end position="365"/>
    </location>
</feature>
<dbReference type="OrthoDB" id="21550at2759"/>
<dbReference type="SUPFAM" id="SSF50447">
    <property type="entry name" value="Translation proteins"/>
    <property type="match status" value="1"/>
</dbReference>
<feature type="compositionally biased region" description="Low complexity" evidence="10">
    <location>
        <begin position="355"/>
        <end position="365"/>
    </location>
</feature>
<dbReference type="AlphaFoldDB" id="A0A899FXJ0"/>
<evidence type="ECO:0000256" key="4">
    <source>
        <dbReference type="ARBA" id="ARBA00022517"/>
    </source>
</evidence>
<evidence type="ECO:0000256" key="1">
    <source>
        <dbReference type="ARBA" id="ARBA00004123"/>
    </source>
</evidence>